<feature type="compositionally biased region" description="Low complexity" evidence="4">
    <location>
        <begin position="198"/>
        <end position="212"/>
    </location>
</feature>
<feature type="compositionally biased region" description="Low complexity" evidence="4">
    <location>
        <begin position="628"/>
        <end position="645"/>
    </location>
</feature>
<dbReference type="EMBL" id="LDAU01000151">
    <property type="protein sequence ID" value="KRX02839.1"/>
    <property type="molecule type" value="Genomic_DNA"/>
</dbReference>
<dbReference type="PROSITE" id="PS51730">
    <property type="entry name" value="GNAT_ATAT"/>
    <property type="match status" value="1"/>
</dbReference>
<dbReference type="Gene3D" id="3.40.630.30">
    <property type="match status" value="1"/>
</dbReference>
<reference evidence="6 7" key="1">
    <citation type="journal article" date="2015" name="Sci. Rep.">
        <title>Genome of the facultative scuticociliatosis pathogen Pseudocohnilembus persalinus provides insight into its virulence through horizontal gene transfer.</title>
        <authorList>
            <person name="Xiong J."/>
            <person name="Wang G."/>
            <person name="Cheng J."/>
            <person name="Tian M."/>
            <person name="Pan X."/>
            <person name="Warren A."/>
            <person name="Jiang C."/>
            <person name="Yuan D."/>
            <person name="Miao W."/>
        </authorList>
    </citation>
    <scope>NUCLEOTIDE SEQUENCE [LARGE SCALE GENOMIC DNA]</scope>
    <source>
        <strain evidence="6">36N120E</strain>
    </source>
</reference>
<keyword evidence="1" id="KW-0808">Transferase</keyword>
<feature type="coiled-coil region" evidence="3">
    <location>
        <begin position="381"/>
        <end position="408"/>
    </location>
</feature>
<protein>
    <recommendedName>
        <fullName evidence="5">N-acetyltransferase domain-containing protein</fullName>
    </recommendedName>
</protein>
<keyword evidence="7" id="KW-1185">Reference proteome</keyword>
<comment type="caution">
    <text evidence="6">The sequence shown here is derived from an EMBL/GenBank/DDBJ whole genome shotgun (WGS) entry which is preliminary data.</text>
</comment>
<dbReference type="InParanoid" id="A0A0V0QL23"/>
<dbReference type="PANTHER" id="PTHR12327">
    <property type="entry name" value="ALPHA-TUBULIN N-ACETYLTRANSFERASE 1"/>
    <property type="match status" value="1"/>
</dbReference>
<evidence type="ECO:0000256" key="3">
    <source>
        <dbReference type="SAM" id="Coils"/>
    </source>
</evidence>
<accession>A0A0V0QL23</accession>
<dbReference type="InterPro" id="IPR038746">
    <property type="entry name" value="Atat"/>
</dbReference>
<feature type="region of interest" description="Disordered" evidence="4">
    <location>
        <begin position="193"/>
        <end position="212"/>
    </location>
</feature>
<dbReference type="OrthoDB" id="447510at2759"/>
<keyword evidence="3" id="KW-0175">Coiled coil</keyword>
<feature type="compositionally biased region" description="Low complexity" evidence="4">
    <location>
        <begin position="480"/>
        <end position="503"/>
    </location>
</feature>
<feature type="region of interest" description="Disordered" evidence="4">
    <location>
        <begin position="422"/>
        <end position="518"/>
    </location>
</feature>
<feature type="compositionally biased region" description="Polar residues" evidence="4">
    <location>
        <begin position="604"/>
        <end position="627"/>
    </location>
</feature>
<evidence type="ECO:0000256" key="1">
    <source>
        <dbReference type="ARBA" id="ARBA00022679"/>
    </source>
</evidence>
<dbReference type="AlphaFoldDB" id="A0A0V0QL23"/>
<evidence type="ECO:0000259" key="5">
    <source>
        <dbReference type="PROSITE" id="PS51730"/>
    </source>
</evidence>
<feature type="compositionally biased region" description="Polar residues" evidence="4">
    <location>
        <begin position="504"/>
        <end position="516"/>
    </location>
</feature>
<feature type="compositionally biased region" description="Polar residues" evidence="4">
    <location>
        <begin position="287"/>
        <end position="304"/>
    </location>
</feature>
<dbReference type="Pfam" id="PF05301">
    <property type="entry name" value="Acetyltransf_16"/>
    <property type="match status" value="1"/>
</dbReference>
<dbReference type="Proteomes" id="UP000054937">
    <property type="component" value="Unassembled WGS sequence"/>
</dbReference>
<evidence type="ECO:0000256" key="4">
    <source>
        <dbReference type="SAM" id="MobiDB-lite"/>
    </source>
</evidence>
<evidence type="ECO:0000256" key="2">
    <source>
        <dbReference type="ARBA" id="ARBA00023315"/>
    </source>
</evidence>
<feature type="compositionally biased region" description="Low complexity" evidence="4">
    <location>
        <begin position="230"/>
        <end position="241"/>
    </location>
</feature>
<keyword evidence="2" id="KW-0012">Acyltransferase</keyword>
<dbReference type="GO" id="GO:0019799">
    <property type="term" value="F:tubulin N-acetyltransferase activity"/>
    <property type="evidence" value="ECO:0007669"/>
    <property type="project" value="InterPro"/>
</dbReference>
<feature type="region of interest" description="Disordered" evidence="4">
    <location>
        <begin position="604"/>
        <end position="648"/>
    </location>
</feature>
<proteinExistence type="predicted"/>
<feature type="region of interest" description="Disordered" evidence="4">
    <location>
        <begin position="225"/>
        <end position="256"/>
    </location>
</feature>
<feature type="region of interest" description="Disordered" evidence="4">
    <location>
        <begin position="286"/>
        <end position="307"/>
    </location>
</feature>
<feature type="region of interest" description="Disordered" evidence="4">
    <location>
        <begin position="324"/>
        <end position="365"/>
    </location>
</feature>
<gene>
    <name evidence="6" type="ORF">PPERSA_04042</name>
</gene>
<feature type="compositionally biased region" description="Polar residues" evidence="4">
    <location>
        <begin position="341"/>
        <end position="363"/>
    </location>
</feature>
<feature type="domain" description="N-acetyltransferase" evidence="5">
    <location>
        <begin position="37"/>
        <end position="220"/>
    </location>
</feature>
<sequence>MEFNLGPLWKILSVDQDGFHTFDSKNSAQFMIKHQNQNQNFHSRKSSQQSYNMFSNTNQNSLFSHQNQNQNHAYEQIINKMGEMSCKAQQLKQQITTFDKLMSAASNQRVYMMISEKKVIGFIKVGSKNLFYRNNRGEVKELQNLLCVLDFYCHESVQRQGYGKNEQNSLFGGLNNTYDIKNINKLQQREDLKQPTMQKSQSNQNFQKNQQENIIQDKYVEEIGDEQRGRSQQAQSQQRTGGIKKPGARSMSKKQVTWKLDEKQIVNDESFVMRVEKNAQELEKAQNNDQNFHNQYFGANSPYKSQDHDEYNMQNEEVNQKLDEQIKEKQKQSSSYSSQKPPTSNINSNNKQQLQKENSSQNVKAKPVGYLSTQQIAMQQAVEFQKQIEEKQRLLKEKQQQMMNNQQKKQFQIKTSVAKPNFHHRNKLNGDSPKQQHKQQFDQRKPVVNFHNKKPSTGDSPLRKPPLLPSLNSQNKQYSNVNNKSFNQQQQQQNIQLNGKQVQKAYSSQGQRRGSFNENENKQNINQHQNQNKFGFNGTFDSKKMQDGLMVSSTPLNKVSGSVQKDFQNNNNNLGKLPPRQGINNMSFKNQQQIQELNQYNIMNRQNGGNLNSGQKHQNNINQNLQGSQNKDISNNKQNNSNGKNVVTQPFQSHSLEPKNAVRGINPHQQQFNGSFKAPWAQDFSKQVTQQFGTFKIGYGYNKKI</sequence>
<evidence type="ECO:0000313" key="6">
    <source>
        <dbReference type="EMBL" id="KRX02839.1"/>
    </source>
</evidence>
<evidence type="ECO:0000313" key="7">
    <source>
        <dbReference type="Proteomes" id="UP000054937"/>
    </source>
</evidence>
<name>A0A0V0QL23_PSEPJ</name>
<dbReference type="InterPro" id="IPR007965">
    <property type="entry name" value="GNAT_ATAT"/>
</dbReference>
<dbReference type="GO" id="GO:0005874">
    <property type="term" value="C:microtubule"/>
    <property type="evidence" value="ECO:0007669"/>
    <property type="project" value="InterPro"/>
</dbReference>
<organism evidence="6 7">
    <name type="scientific">Pseudocohnilembus persalinus</name>
    <name type="common">Ciliate</name>
    <dbReference type="NCBI Taxonomy" id="266149"/>
    <lineage>
        <taxon>Eukaryota</taxon>
        <taxon>Sar</taxon>
        <taxon>Alveolata</taxon>
        <taxon>Ciliophora</taxon>
        <taxon>Intramacronucleata</taxon>
        <taxon>Oligohymenophorea</taxon>
        <taxon>Scuticociliatia</taxon>
        <taxon>Philasterida</taxon>
        <taxon>Pseudocohnilembidae</taxon>
        <taxon>Pseudocohnilembus</taxon>
    </lineage>
</organism>
<dbReference type="PANTHER" id="PTHR12327:SF0">
    <property type="entry name" value="ALPHA-TUBULIN N-ACETYLTRANSFERASE 1"/>
    <property type="match status" value="1"/>
</dbReference>